<evidence type="ECO:0000256" key="1">
    <source>
        <dbReference type="SAM" id="MobiDB-lite"/>
    </source>
</evidence>
<protein>
    <submittedName>
        <fullName evidence="3">Uncharacterized protein</fullName>
    </submittedName>
</protein>
<gene>
    <name evidence="3" type="ORF">HHL27_00915</name>
</gene>
<accession>A0A7Y0BKN3</accession>
<name>A0A7Y0BKN3_9SPHN</name>
<dbReference type="EMBL" id="JABBGM010000001">
    <property type="protein sequence ID" value="NML92231.1"/>
    <property type="molecule type" value="Genomic_DNA"/>
</dbReference>
<reference evidence="3 4" key="1">
    <citation type="submission" date="2020-04" db="EMBL/GenBank/DDBJ databases">
        <title>Novosphingobium sp. TW-4 isolated from soil.</title>
        <authorList>
            <person name="Dahal R.H."/>
            <person name="Chaudhary D.K."/>
        </authorList>
    </citation>
    <scope>NUCLEOTIDE SEQUENCE [LARGE SCALE GENOMIC DNA]</scope>
    <source>
        <strain evidence="3 4">TW-4</strain>
    </source>
</reference>
<comment type="caution">
    <text evidence="3">The sequence shown here is derived from an EMBL/GenBank/DDBJ whole genome shotgun (WGS) entry which is preliminary data.</text>
</comment>
<dbReference type="RefSeq" id="WP_169491503.1">
    <property type="nucleotide sequence ID" value="NZ_JABBGM010000001.1"/>
</dbReference>
<keyword evidence="2" id="KW-0732">Signal</keyword>
<dbReference type="Proteomes" id="UP000583556">
    <property type="component" value="Unassembled WGS sequence"/>
</dbReference>
<feature type="chain" id="PRO_5031266244" evidence="2">
    <location>
        <begin position="32"/>
        <end position="284"/>
    </location>
</feature>
<feature type="region of interest" description="Disordered" evidence="1">
    <location>
        <begin position="263"/>
        <end position="284"/>
    </location>
</feature>
<evidence type="ECO:0000256" key="2">
    <source>
        <dbReference type="SAM" id="SignalP"/>
    </source>
</evidence>
<organism evidence="3 4">
    <name type="scientific">Novosphingobium olei</name>
    <dbReference type="NCBI Taxonomy" id="2728851"/>
    <lineage>
        <taxon>Bacteria</taxon>
        <taxon>Pseudomonadati</taxon>
        <taxon>Pseudomonadota</taxon>
        <taxon>Alphaproteobacteria</taxon>
        <taxon>Sphingomonadales</taxon>
        <taxon>Sphingomonadaceae</taxon>
        <taxon>Novosphingobium</taxon>
    </lineage>
</organism>
<evidence type="ECO:0000313" key="3">
    <source>
        <dbReference type="EMBL" id="NML92231.1"/>
    </source>
</evidence>
<proteinExistence type="predicted"/>
<feature type="signal peptide" evidence="2">
    <location>
        <begin position="1"/>
        <end position="31"/>
    </location>
</feature>
<sequence>MNTRHGTRARTALLAGALLHATLGLAGPAAAQTPPPDVVDPAPTAADWAALGKLPDWSGTWLPDISDQVRQITTNPVPWKAAVQAQVDFWTSEEKEGRPRGLLLDCLPHGMPSLILITHNANEFLFSPGRVTLLGESDGNRLRRIWTDGRKLPDDPDPTFHGTSVGHWEGDTLVVETRGILPQVYLAISEAVGIPLGEGAAVHERIHLIDPDTLVHDLVIEAPQILTRPWETRRIFHRNRKRSYEIVEGVCRQGDFEEGTDKWGNRTYVPTHQQDGNILPPPTK</sequence>
<keyword evidence="4" id="KW-1185">Reference proteome</keyword>
<dbReference type="AlphaFoldDB" id="A0A7Y0BKN3"/>
<evidence type="ECO:0000313" key="4">
    <source>
        <dbReference type="Proteomes" id="UP000583556"/>
    </source>
</evidence>